<proteinExistence type="inferred from homology"/>
<dbReference type="AlphaFoldDB" id="A0A1P8JQH0"/>
<evidence type="ECO:0000256" key="2">
    <source>
        <dbReference type="ARBA" id="ARBA00023002"/>
    </source>
</evidence>
<dbReference type="FunFam" id="3.40.605.10:FF:000005">
    <property type="entry name" value="Succinate-semialdehyde dehydrogenase I"/>
    <property type="match status" value="1"/>
</dbReference>
<dbReference type="FunFam" id="3.40.309.10:FF:000004">
    <property type="entry name" value="Succinate-semialdehyde dehydrogenase I"/>
    <property type="match status" value="1"/>
</dbReference>
<accession>A0A1P8JQH0</accession>
<dbReference type="PROSITE" id="PS00070">
    <property type="entry name" value="ALDEHYDE_DEHYDR_CYS"/>
    <property type="match status" value="1"/>
</dbReference>
<evidence type="ECO:0000256" key="3">
    <source>
        <dbReference type="PROSITE-ProRule" id="PRU10007"/>
    </source>
</evidence>
<organism evidence="6 7">
    <name type="scientific">Rhodoferax koreensis</name>
    <dbReference type="NCBI Taxonomy" id="1842727"/>
    <lineage>
        <taxon>Bacteria</taxon>
        <taxon>Pseudomonadati</taxon>
        <taxon>Pseudomonadota</taxon>
        <taxon>Betaproteobacteria</taxon>
        <taxon>Burkholderiales</taxon>
        <taxon>Comamonadaceae</taxon>
        <taxon>Rhodoferax</taxon>
    </lineage>
</organism>
<evidence type="ECO:0000256" key="1">
    <source>
        <dbReference type="ARBA" id="ARBA00009986"/>
    </source>
</evidence>
<dbReference type="GO" id="GO:0005829">
    <property type="term" value="C:cytosol"/>
    <property type="evidence" value="ECO:0007669"/>
    <property type="project" value="TreeGrafter"/>
</dbReference>
<dbReference type="KEGG" id="rhy:RD110_01280"/>
<evidence type="ECO:0000256" key="4">
    <source>
        <dbReference type="RuleBase" id="RU003345"/>
    </source>
</evidence>
<evidence type="ECO:0000259" key="5">
    <source>
        <dbReference type="Pfam" id="PF00171"/>
    </source>
</evidence>
<dbReference type="Proteomes" id="UP000186609">
    <property type="component" value="Chromosome"/>
</dbReference>
<dbReference type="InterPro" id="IPR016162">
    <property type="entry name" value="Ald_DH_N"/>
</dbReference>
<dbReference type="OrthoDB" id="6187633at2"/>
<feature type="active site" evidence="3">
    <location>
        <position position="256"/>
    </location>
</feature>
<dbReference type="SUPFAM" id="SSF53720">
    <property type="entry name" value="ALDH-like"/>
    <property type="match status" value="1"/>
</dbReference>
<dbReference type="EMBL" id="CP019236">
    <property type="protein sequence ID" value="APW36006.1"/>
    <property type="molecule type" value="Genomic_DNA"/>
</dbReference>
<dbReference type="RefSeq" id="WP_076195939.1">
    <property type="nucleotide sequence ID" value="NZ_CP019236.1"/>
</dbReference>
<name>A0A1P8JQH0_9BURK</name>
<feature type="domain" description="Aldehyde dehydrogenase" evidence="5">
    <location>
        <begin position="20"/>
        <end position="478"/>
    </location>
</feature>
<keyword evidence="2 4" id="KW-0560">Oxidoreductase</keyword>
<dbReference type="InterPro" id="IPR016163">
    <property type="entry name" value="Ald_DH_C"/>
</dbReference>
<dbReference type="PROSITE" id="PS00687">
    <property type="entry name" value="ALDEHYDE_DEHYDR_GLU"/>
    <property type="match status" value="1"/>
</dbReference>
<dbReference type="InterPro" id="IPR016160">
    <property type="entry name" value="Ald_DH_CS_CYS"/>
</dbReference>
<dbReference type="Pfam" id="PF00171">
    <property type="entry name" value="Aldedh"/>
    <property type="match status" value="1"/>
</dbReference>
<dbReference type="PANTHER" id="PTHR43353:SF5">
    <property type="entry name" value="SUCCINATE-SEMIALDEHYDE DEHYDROGENASE, MITOCHONDRIAL"/>
    <property type="match status" value="1"/>
</dbReference>
<dbReference type="PANTHER" id="PTHR43353">
    <property type="entry name" value="SUCCINATE-SEMIALDEHYDE DEHYDROGENASE, MITOCHONDRIAL"/>
    <property type="match status" value="1"/>
</dbReference>
<dbReference type="GO" id="GO:0009450">
    <property type="term" value="P:gamma-aminobutyric acid catabolic process"/>
    <property type="evidence" value="ECO:0007669"/>
    <property type="project" value="InterPro"/>
</dbReference>
<dbReference type="InterPro" id="IPR010102">
    <property type="entry name" value="Succ_semiAld_DH"/>
</dbReference>
<protein>
    <submittedName>
        <fullName evidence="6">Succinate-semialdehyde dehydrogenase I</fullName>
    </submittedName>
</protein>
<gene>
    <name evidence="6" type="ORF">RD110_01280</name>
</gene>
<dbReference type="STRING" id="1842727.RD110_01280"/>
<dbReference type="CDD" id="cd07103">
    <property type="entry name" value="ALDH_F5_SSADH_GabD"/>
    <property type="match status" value="1"/>
</dbReference>
<dbReference type="Gene3D" id="3.40.309.10">
    <property type="entry name" value="Aldehyde Dehydrogenase, Chain A, domain 2"/>
    <property type="match status" value="1"/>
</dbReference>
<dbReference type="NCBIfam" id="TIGR01780">
    <property type="entry name" value="SSADH"/>
    <property type="match status" value="1"/>
</dbReference>
<keyword evidence="7" id="KW-1185">Reference proteome</keyword>
<dbReference type="Gene3D" id="3.40.605.10">
    <property type="entry name" value="Aldehyde Dehydrogenase, Chain A, domain 1"/>
    <property type="match status" value="1"/>
</dbReference>
<dbReference type="GO" id="GO:0004777">
    <property type="term" value="F:succinate-semialdehyde dehydrogenase (NAD+) activity"/>
    <property type="evidence" value="ECO:0007669"/>
    <property type="project" value="TreeGrafter"/>
</dbReference>
<sequence>MLKLRKPELFRQQAYLDGQWCNADSGATFEVTNPATGEVLGHVPEMGAAETRRAILAAQTAWATWRRKTAKERSAILRKWNDLMLAHTDDLAAIMTAEQGKPLAESKGEIAYAASFIEWFAEEGKRVNGDTLQSPANDKRLLVVKEPIGVCAAITPWNFPAAMITRKAGPALAAGCTMVLKPAESTPFSALALAVLAEEAGVPAGVFSVLTGDARAIGGELTANPIVRKLSFTGSTEVGRLLMAQSAPSIKKLSLELGGNAPFIVFDDADLDEAVAGAIASKYRNAGQTCVCANRLYVQDGVYDAFAAKLVKAVQALKVGAGTEPGVEQGPLIDGAAVEKIESHIADAVAKGGKVLTGGKRHALGHTFFEPTVVANASADMLVAREETFGPLAPLFRFKTDAEVVQMANDTEFGLASYFYSRDIARIWRVAEALEYGMVGINTGLISNEVAPFGGVKQSGLGREGSSYGIDDYVVVKYLCMGGLKSL</sequence>
<dbReference type="InterPro" id="IPR015590">
    <property type="entry name" value="Aldehyde_DH_dom"/>
</dbReference>
<reference evidence="6 7" key="1">
    <citation type="submission" date="2017-01" db="EMBL/GenBank/DDBJ databases">
        <authorList>
            <person name="Mah S.A."/>
            <person name="Swanson W.J."/>
            <person name="Moy G.W."/>
            <person name="Vacquier V.D."/>
        </authorList>
    </citation>
    <scope>NUCLEOTIDE SEQUENCE [LARGE SCALE GENOMIC DNA]</scope>
    <source>
        <strain evidence="6 7">DCY110</strain>
    </source>
</reference>
<dbReference type="NCBIfam" id="NF008415">
    <property type="entry name" value="PRK11241.1"/>
    <property type="match status" value="1"/>
</dbReference>
<evidence type="ECO:0000313" key="7">
    <source>
        <dbReference type="Proteomes" id="UP000186609"/>
    </source>
</evidence>
<dbReference type="InterPro" id="IPR029510">
    <property type="entry name" value="Ald_DH_CS_GLU"/>
</dbReference>
<dbReference type="InterPro" id="IPR016161">
    <property type="entry name" value="Ald_DH/histidinol_DH"/>
</dbReference>
<comment type="similarity">
    <text evidence="1 4">Belongs to the aldehyde dehydrogenase family.</text>
</comment>
<evidence type="ECO:0000313" key="6">
    <source>
        <dbReference type="EMBL" id="APW36006.1"/>
    </source>
</evidence>
<dbReference type="InterPro" id="IPR050740">
    <property type="entry name" value="Aldehyde_DH_Superfamily"/>
</dbReference>